<dbReference type="PANTHER" id="PTHR13833">
    <property type="match status" value="1"/>
</dbReference>
<evidence type="ECO:0000256" key="2">
    <source>
        <dbReference type="SAM" id="SignalP"/>
    </source>
</evidence>
<dbReference type="Gene3D" id="2.120.10.30">
    <property type="entry name" value="TolB, C-terminal domain"/>
    <property type="match status" value="2"/>
</dbReference>
<evidence type="ECO:0000313" key="3">
    <source>
        <dbReference type="EMBL" id="PPE74889.1"/>
    </source>
</evidence>
<keyword evidence="1" id="KW-0677">Repeat</keyword>
<dbReference type="AlphaFoldDB" id="A0A2S5TIT0"/>
<evidence type="ECO:0000256" key="1">
    <source>
        <dbReference type="ARBA" id="ARBA00022737"/>
    </source>
</evidence>
<dbReference type="RefSeq" id="WP_104229116.1">
    <property type="nucleotide sequence ID" value="NZ_PSNW01000002.1"/>
</dbReference>
<sequence length="357" mass="36373">MRDAAAVTRFLTHLLRAAPLFAAAVLGACHDVDDGGPDGSAAARPAVLGGGPAGLVNGPAAAARFDNPVNVELGPDGTIYVADFGNDALRAIAPDGEVRTLLARPGFERPFGLALAPDGSLYVQTDTNDSGLRDGTTGTVWRVDTRTGAAAVVVRNVGRPRGLLALADGRIVLSDIVRHDLRLLTPATGAIAPLAGNNGSAGFADATGADARFDRPYGLALAADGSILVADQNNHRIRRVTLAGAVTTFAGTGTAGRADGALATATFNGPQDVATDGSAVYVADTLNYLVRRIAGGSASTIAGTGARGFAPGEGLSAQFYGLEGFDLADDGNTLWIADGTGGDEDVDFNRVRRVRVR</sequence>
<feature type="signal peptide" evidence="2">
    <location>
        <begin position="1"/>
        <end position="22"/>
    </location>
</feature>
<keyword evidence="2" id="KW-0732">Signal</keyword>
<dbReference type="Pfam" id="PF01436">
    <property type="entry name" value="NHL"/>
    <property type="match status" value="1"/>
</dbReference>
<reference evidence="3 4" key="1">
    <citation type="submission" date="2018-02" db="EMBL/GenBank/DDBJ databases">
        <title>Genome sequencing of Solimonas sp. HR-BB.</title>
        <authorList>
            <person name="Lee Y."/>
            <person name="Jeon C.O."/>
        </authorList>
    </citation>
    <scope>NUCLEOTIDE SEQUENCE [LARGE SCALE GENOMIC DNA]</scope>
    <source>
        <strain evidence="3 4">HR-BB</strain>
    </source>
</reference>
<keyword evidence="4" id="KW-1185">Reference proteome</keyword>
<comment type="caution">
    <text evidence="3">The sequence shown here is derived from an EMBL/GenBank/DDBJ whole genome shotgun (WGS) entry which is preliminary data.</text>
</comment>
<name>A0A2S5TIT0_9GAMM</name>
<proteinExistence type="predicted"/>
<evidence type="ECO:0008006" key="5">
    <source>
        <dbReference type="Google" id="ProtNLM"/>
    </source>
</evidence>
<dbReference type="InterPro" id="IPR001258">
    <property type="entry name" value="NHL_repeat"/>
</dbReference>
<evidence type="ECO:0000313" key="4">
    <source>
        <dbReference type="Proteomes" id="UP000238220"/>
    </source>
</evidence>
<protein>
    <recommendedName>
        <fullName evidence="5">SMP-30/Gluconolactonase/LRE-like region domain-containing protein</fullName>
    </recommendedName>
</protein>
<dbReference type="PANTHER" id="PTHR13833:SF71">
    <property type="entry name" value="NHL DOMAIN-CONTAINING PROTEIN"/>
    <property type="match status" value="1"/>
</dbReference>
<dbReference type="Proteomes" id="UP000238220">
    <property type="component" value="Unassembled WGS sequence"/>
</dbReference>
<dbReference type="PROSITE" id="PS51257">
    <property type="entry name" value="PROKAR_LIPOPROTEIN"/>
    <property type="match status" value="1"/>
</dbReference>
<dbReference type="InterPro" id="IPR011042">
    <property type="entry name" value="6-blade_b-propeller_TolB-like"/>
</dbReference>
<dbReference type="SUPFAM" id="SSF101898">
    <property type="entry name" value="NHL repeat"/>
    <property type="match status" value="1"/>
</dbReference>
<accession>A0A2S5TIT0</accession>
<organism evidence="3 4">
    <name type="scientific">Solimonas fluminis</name>
    <dbReference type="NCBI Taxonomy" id="2086571"/>
    <lineage>
        <taxon>Bacteria</taxon>
        <taxon>Pseudomonadati</taxon>
        <taxon>Pseudomonadota</taxon>
        <taxon>Gammaproteobacteria</taxon>
        <taxon>Nevskiales</taxon>
        <taxon>Nevskiaceae</taxon>
        <taxon>Solimonas</taxon>
    </lineage>
</organism>
<gene>
    <name evidence="3" type="ORF">C3942_04220</name>
</gene>
<feature type="chain" id="PRO_5015552826" description="SMP-30/Gluconolactonase/LRE-like region domain-containing protein" evidence="2">
    <location>
        <begin position="23"/>
        <end position="357"/>
    </location>
</feature>
<dbReference type="EMBL" id="PSNW01000002">
    <property type="protein sequence ID" value="PPE74889.1"/>
    <property type="molecule type" value="Genomic_DNA"/>
</dbReference>
<dbReference type="OrthoDB" id="9774579at2"/>